<feature type="transmembrane region" description="Helical" evidence="6">
    <location>
        <begin position="214"/>
        <end position="235"/>
    </location>
</feature>
<keyword evidence="3 6" id="KW-0812">Transmembrane</keyword>
<dbReference type="GO" id="GO:0005886">
    <property type="term" value="C:plasma membrane"/>
    <property type="evidence" value="ECO:0007669"/>
    <property type="project" value="UniProtKB-SubCell"/>
</dbReference>
<dbReference type="EMBL" id="CP046051">
    <property type="protein sequence ID" value="QKN23661.1"/>
    <property type="molecule type" value="Genomic_DNA"/>
</dbReference>
<reference evidence="8" key="3">
    <citation type="journal article" date="2022" name="Int. J. Syst. Evol. Microbiol.">
        <title>Caproicibacterium lactatifermentans sp. nov., isolated from pit clay used for the production of Chinese strong aroma-type liquor.</title>
        <authorList>
            <person name="Wang H."/>
            <person name="Gu Y."/>
            <person name="Zhao D."/>
            <person name="Qiao Z."/>
            <person name="Zheng J."/>
            <person name="Gao J."/>
            <person name="Ren C."/>
            <person name="Xu Y."/>
        </authorList>
    </citation>
    <scope>NUCLEOTIDE SEQUENCE</scope>
    <source>
        <strain evidence="8">JNU-WLY1368</strain>
    </source>
</reference>
<dbReference type="NCBIfam" id="TIGR00765">
    <property type="entry name" value="yihY_not_rbn"/>
    <property type="match status" value="1"/>
</dbReference>
<feature type="transmembrane region" description="Helical" evidence="6">
    <location>
        <begin position="180"/>
        <end position="202"/>
    </location>
</feature>
<feature type="transmembrane region" description="Helical" evidence="6">
    <location>
        <begin position="34"/>
        <end position="56"/>
    </location>
</feature>
<feature type="transmembrane region" description="Helical" evidence="6">
    <location>
        <begin position="137"/>
        <end position="160"/>
    </location>
</feature>
<dbReference type="Proteomes" id="UP000509623">
    <property type="component" value="Chromosome"/>
</dbReference>
<keyword evidence="2" id="KW-1003">Cell membrane</keyword>
<evidence type="ECO:0000313" key="9">
    <source>
        <dbReference type="Proteomes" id="UP000501316"/>
    </source>
</evidence>
<dbReference type="PANTHER" id="PTHR30213:SF0">
    <property type="entry name" value="UPF0761 MEMBRANE PROTEIN YIHY"/>
    <property type="match status" value="1"/>
</dbReference>
<evidence type="ECO:0000313" key="10">
    <source>
        <dbReference type="Proteomes" id="UP000509623"/>
    </source>
</evidence>
<reference evidence="8" key="2">
    <citation type="journal article" date="2021" name="Appl. Environ. Microbiol.">
        <title>Adaptability of a Caproate-Producing Bacterium Contributes to Its Dominance in an Anaerobic Fermentation System.</title>
        <authorList>
            <person name="Wang H."/>
            <person name="Gu Y."/>
            <person name="Zhou W."/>
            <person name="Zhao D."/>
            <person name="Qiao Z."/>
            <person name="Zheng J."/>
            <person name="Gao J."/>
            <person name="Chen X."/>
            <person name="Ren C."/>
            <person name="Xu Y."/>
        </authorList>
    </citation>
    <scope>NUCLEOTIDE SEQUENCE</scope>
    <source>
        <strain evidence="8">JNU-WLY1368</strain>
    </source>
</reference>
<comment type="subcellular location">
    <subcellularLocation>
        <location evidence="1">Cell membrane</location>
        <topology evidence="1">Multi-pass membrane protein</topology>
    </subcellularLocation>
</comment>
<evidence type="ECO:0000256" key="1">
    <source>
        <dbReference type="ARBA" id="ARBA00004651"/>
    </source>
</evidence>
<feature type="transmembrane region" description="Helical" evidence="6">
    <location>
        <begin position="255"/>
        <end position="276"/>
    </location>
</feature>
<evidence type="ECO:0000313" key="8">
    <source>
        <dbReference type="EMBL" id="QKO29666.1"/>
    </source>
</evidence>
<dbReference type="Proteomes" id="UP000501316">
    <property type="component" value="Chromosome"/>
</dbReference>
<dbReference type="RefSeq" id="WP_086035995.1">
    <property type="nucleotide sequence ID" value="NZ_CP046051.1"/>
</dbReference>
<proteinExistence type="predicted"/>
<dbReference type="PIRSF" id="PIRSF035875">
    <property type="entry name" value="RNase_BN"/>
    <property type="match status" value="1"/>
</dbReference>
<dbReference type="EMBL" id="CP046161">
    <property type="protein sequence ID" value="QKO29666.1"/>
    <property type="molecule type" value="Genomic_DNA"/>
</dbReference>
<name>A0A859DUF9_9FIRM</name>
<sequence>MKEKLSLPYTEQPIYVRLIHRYLAHDIGRCAAALAYYFLFTLFPTMILLSLILTWLDLSPHFMSILKGIVPKNVLDVLWGYMRHVLSVKNDSKHVSLFITSIFLLFYFIMRAMNCVLRYVSTAYGYRSTKSPVRQQLNLFVATLFMLFGILVSLGIINIGQNVLRVLAPALHISANSISIWNLLRFFLLAAILFPILFSTYYLVPDRKYTPQQVLPGTLIAMFSWMIFSLIYAFYVENIGNYSLIYGTLGAAIVLLLWLYFSGFVLILGAEINAVIMEMNTEMKNRHITKFSEKRRYIWVCGWDPQHKDSKENSGKNPENRQSGK</sequence>
<gene>
    <name evidence="7" type="ORF">GJQ69_03710</name>
    <name evidence="8" type="ORF">GKP14_00660</name>
</gene>
<evidence type="ECO:0000256" key="5">
    <source>
        <dbReference type="ARBA" id="ARBA00023136"/>
    </source>
</evidence>
<evidence type="ECO:0000313" key="7">
    <source>
        <dbReference type="EMBL" id="QKN23661.1"/>
    </source>
</evidence>
<evidence type="ECO:0000256" key="6">
    <source>
        <dbReference type="SAM" id="Phobius"/>
    </source>
</evidence>
<keyword evidence="10" id="KW-1185">Reference proteome</keyword>
<evidence type="ECO:0000256" key="2">
    <source>
        <dbReference type="ARBA" id="ARBA00022475"/>
    </source>
</evidence>
<protein>
    <submittedName>
        <fullName evidence="7">YihY family inner membrane protein</fullName>
    </submittedName>
</protein>
<dbReference type="AlphaFoldDB" id="A0A859DUF9"/>
<keyword evidence="4 6" id="KW-1133">Transmembrane helix</keyword>
<feature type="transmembrane region" description="Helical" evidence="6">
    <location>
        <begin position="95"/>
        <end position="117"/>
    </location>
</feature>
<dbReference type="Pfam" id="PF03631">
    <property type="entry name" value="Virul_fac_BrkB"/>
    <property type="match status" value="1"/>
</dbReference>
<accession>A0A859DUF9</accession>
<evidence type="ECO:0000256" key="3">
    <source>
        <dbReference type="ARBA" id="ARBA00022692"/>
    </source>
</evidence>
<dbReference type="InterPro" id="IPR017039">
    <property type="entry name" value="Virul_fac_BrkB"/>
</dbReference>
<reference evidence="9 10" key="1">
    <citation type="submission" date="2019-11" db="EMBL/GenBank/DDBJ databases">
        <authorList>
            <person name="Ren C."/>
            <person name="Wang H."/>
            <person name="Xu Y."/>
        </authorList>
    </citation>
    <scope>NUCLEOTIDE SEQUENCE [LARGE SCALE GENOMIC DNA]</scope>
    <source>
        <strain evidence="10">JNU-WLY1368</strain>
        <strain evidence="7 9">LBM 19010</strain>
    </source>
</reference>
<dbReference type="KEGG" id="clf:GJQ69_03710"/>
<dbReference type="PANTHER" id="PTHR30213">
    <property type="entry name" value="INNER MEMBRANE PROTEIN YHJD"/>
    <property type="match status" value="1"/>
</dbReference>
<keyword evidence="5 6" id="KW-0472">Membrane</keyword>
<organism evidence="7 9">
    <name type="scientific">Caproicibacterium lactatifermentans</name>
    <dbReference type="NCBI Taxonomy" id="2666138"/>
    <lineage>
        <taxon>Bacteria</taxon>
        <taxon>Bacillati</taxon>
        <taxon>Bacillota</taxon>
        <taxon>Clostridia</taxon>
        <taxon>Eubacteriales</taxon>
        <taxon>Oscillospiraceae</taxon>
        <taxon>Caproicibacterium</taxon>
    </lineage>
</organism>
<evidence type="ECO:0000256" key="4">
    <source>
        <dbReference type="ARBA" id="ARBA00022989"/>
    </source>
</evidence>